<keyword evidence="1" id="KW-1133">Transmembrane helix</keyword>
<dbReference type="OrthoDB" id="3216929at2"/>
<dbReference type="Pfam" id="PF07332">
    <property type="entry name" value="Phage_holin_3_6"/>
    <property type="match status" value="1"/>
</dbReference>
<keyword evidence="1" id="KW-0812">Transmembrane</keyword>
<organism evidence="2 3">
    <name type="scientific">Cryptosporangium phraense</name>
    <dbReference type="NCBI Taxonomy" id="2593070"/>
    <lineage>
        <taxon>Bacteria</taxon>
        <taxon>Bacillati</taxon>
        <taxon>Actinomycetota</taxon>
        <taxon>Actinomycetes</taxon>
        <taxon>Cryptosporangiales</taxon>
        <taxon>Cryptosporangiaceae</taxon>
        <taxon>Cryptosporangium</taxon>
    </lineage>
</organism>
<comment type="caution">
    <text evidence="2">The sequence shown here is derived from an EMBL/GenBank/DDBJ whole genome shotgun (WGS) entry which is preliminary data.</text>
</comment>
<keyword evidence="1" id="KW-0472">Membrane</keyword>
<keyword evidence="3" id="KW-1185">Reference proteome</keyword>
<gene>
    <name evidence="2" type="ORF">FL583_37580</name>
</gene>
<protein>
    <submittedName>
        <fullName evidence="2">Phage holin family protein</fullName>
    </submittedName>
</protein>
<dbReference type="InterPro" id="IPR009937">
    <property type="entry name" value="Phage_holin_3_6"/>
</dbReference>
<dbReference type="AlphaFoldDB" id="A0A545AF13"/>
<feature type="transmembrane region" description="Helical" evidence="1">
    <location>
        <begin position="102"/>
        <end position="126"/>
    </location>
</feature>
<proteinExistence type="predicted"/>
<evidence type="ECO:0000313" key="2">
    <source>
        <dbReference type="EMBL" id="TQS39922.1"/>
    </source>
</evidence>
<sequence length="154" mass="15856">MGCRTGRREEAVATVGAGTTNDRPAVERAREPSIGQLVSDVAAGVSSLVKAEIDLAKAELKQEVGKAAAGAAGLAVAAAAGLMIIPLLSLAAVYALSEVMAGYWAALIVAGVWALIAGIAGLFGALRLRRVKPVPTQAIEAVKEDVRWARNLRN</sequence>
<reference evidence="2 3" key="1">
    <citation type="submission" date="2019-07" db="EMBL/GenBank/DDBJ databases">
        <title>Cryptosporangium phraense sp. nov., isolated from plant litter.</title>
        <authorList>
            <person name="Suriyachadkun C."/>
        </authorList>
    </citation>
    <scope>NUCLEOTIDE SEQUENCE [LARGE SCALE GENOMIC DNA]</scope>
    <source>
        <strain evidence="2 3">A-T 5661</strain>
    </source>
</reference>
<name>A0A545AF13_9ACTN</name>
<accession>A0A545AF13</accession>
<feature type="transmembrane region" description="Helical" evidence="1">
    <location>
        <begin position="67"/>
        <end position="96"/>
    </location>
</feature>
<evidence type="ECO:0000256" key="1">
    <source>
        <dbReference type="SAM" id="Phobius"/>
    </source>
</evidence>
<dbReference type="EMBL" id="VIRS01000052">
    <property type="protein sequence ID" value="TQS39922.1"/>
    <property type="molecule type" value="Genomic_DNA"/>
</dbReference>
<dbReference type="InParanoid" id="A0A545AF13"/>
<dbReference type="Proteomes" id="UP000317982">
    <property type="component" value="Unassembled WGS sequence"/>
</dbReference>
<evidence type="ECO:0000313" key="3">
    <source>
        <dbReference type="Proteomes" id="UP000317982"/>
    </source>
</evidence>